<feature type="domain" description="SGNH hydrolase-type esterase" evidence="1">
    <location>
        <begin position="186"/>
        <end position="362"/>
    </location>
</feature>
<dbReference type="RefSeq" id="WP_056937261.1">
    <property type="nucleotide sequence ID" value="NZ_AZFN01000010.1"/>
</dbReference>
<evidence type="ECO:0000259" key="1">
    <source>
        <dbReference type="Pfam" id="PF13472"/>
    </source>
</evidence>
<evidence type="ECO:0000313" key="3">
    <source>
        <dbReference type="Proteomes" id="UP000051739"/>
    </source>
</evidence>
<dbReference type="PANTHER" id="PTHR43784:SF2">
    <property type="entry name" value="GDSL-LIKE LIPASE_ACYLHYDROLASE, PUTATIVE (AFU_ORTHOLOGUE AFUA_2G00820)-RELATED"/>
    <property type="match status" value="1"/>
</dbReference>
<evidence type="ECO:0000313" key="2">
    <source>
        <dbReference type="EMBL" id="KRM02506.1"/>
    </source>
</evidence>
<comment type="caution">
    <text evidence="2">The sequence shown here is derived from an EMBL/GenBank/DDBJ whole genome shotgun (WGS) entry which is preliminary data.</text>
</comment>
<dbReference type="PATRIC" id="fig|1423749.3.peg.166"/>
<dbReference type="EMBL" id="AZFN01000010">
    <property type="protein sequence ID" value="KRM02506.1"/>
    <property type="molecule type" value="Genomic_DNA"/>
</dbReference>
<gene>
    <name evidence="2" type="ORF">FC60_GL000166</name>
</gene>
<dbReference type="SUPFAM" id="SSF52266">
    <property type="entry name" value="SGNH hydrolase"/>
    <property type="match status" value="1"/>
</dbReference>
<dbReference type="Proteomes" id="UP000051739">
    <property type="component" value="Unassembled WGS sequence"/>
</dbReference>
<dbReference type="InterPro" id="IPR013830">
    <property type="entry name" value="SGNH_hydro"/>
</dbReference>
<dbReference type="Pfam" id="PF13472">
    <property type="entry name" value="Lipase_GDSL_2"/>
    <property type="match status" value="1"/>
</dbReference>
<organism evidence="2 3">
    <name type="scientific">Limosilactobacillus gastricus DSM 16045</name>
    <dbReference type="NCBI Taxonomy" id="1423749"/>
    <lineage>
        <taxon>Bacteria</taxon>
        <taxon>Bacillati</taxon>
        <taxon>Bacillota</taxon>
        <taxon>Bacilli</taxon>
        <taxon>Lactobacillales</taxon>
        <taxon>Lactobacillaceae</taxon>
        <taxon>Limosilactobacillus</taxon>
    </lineage>
</organism>
<name>A0A0R1VAI8_9LACO</name>
<dbReference type="PANTHER" id="PTHR43784">
    <property type="entry name" value="GDSL-LIKE LIPASE/ACYLHYDROLASE, PUTATIVE (AFU_ORTHOLOGUE AFUA_2G00820)-RELATED"/>
    <property type="match status" value="1"/>
</dbReference>
<protein>
    <submittedName>
        <fullName evidence="2">Lipolytic protein G-D-S-L family protein</fullName>
    </submittedName>
</protein>
<reference evidence="2 3" key="1">
    <citation type="journal article" date="2015" name="Genome Announc.">
        <title>Expanding the biotechnology potential of lactobacilli through comparative genomics of 213 strains and associated genera.</title>
        <authorList>
            <person name="Sun Z."/>
            <person name="Harris H.M."/>
            <person name="McCann A."/>
            <person name="Guo C."/>
            <person name="Argimon S."/>
            <person name="Zhang W."/>
            <person name="Yang X."/>
            <person name="Jeffery I.B."/>
            <person name="Cooney J.C."/>
            <person name="Kagawa T.F."/>
            <person name="Liu W."/>
            <person name="Song Y."/>
            <person name="Salvetti E."/>
            <person name="Wrobel A."/>
            <person name="Rasinkangas P."/>
            <person name="Parkhill J."/>
            <person name="Rea M.C."/>
            <person name="O'Sullivan O."/>
            <person name="Ritari J."/>
            <person name="Douillard F.P."/>
            <person name="Paul Ross R."/>
            <person name="Yang R."/>
            <person name="Briner A.E."/>
            <person name="Felis G.E."/>
            <person name="de Vos W.M."/>
            <person name="Barrangou R."/>
            <person name="Klaenhammer T.R."/>
            <person name="Caufield P.W."/>
            <person name="Cui Y."/>
            <person name="Zhang H."/>
            <person name="O'Toole P.W."/>
        </authorList>
    </citation>
    <scope>NUCLEOTIDE SEQUENCE [LARGE SCALE GENOMIC DNA]</scope>
    <source>
        <strain evidence="2 3">DSM 16045</strain>
    </source>
</reference>
<sequence length="377" mass="42795">MQWQSGYYQLTHDLRAMAFQYPELNQVIKFTSFLSGSKLRLTFTNFYGSQTLKFDQILIADNDNFDHAVQVTINHQSELMIPAGQAKVTDPVTFTVQAGQSVYIKVIANQAQIYCDFAVTYDPTWVNASMGRHANHQPPLNDRWLHGHGWVSLSMMEVWTQAQPQVIEFTGDSLVETGMVAAELFKKTIVEKPEQITWLVTGISGNRLLTDAPQNKYPERTYGLSLLHRYGQLGHRPYEPSFTLVSIGANDLLVPFDNPLGQEQIPSLDRLKIGYRALESIIESRQSEVKILTLPPIRLPRKTGPWTTNDIQIDQVRRSLNAWLRSNPWVIDTCDSITDDEGNRKPEVDFGDNLHLSPYGGQLMGQAIWLQLESAFQ</sequence>
<accession>A0A0R1VAI8</accession>
<dbReference type="InterPro" id="IPR053140">
    <property type="entry name" value="GDSL_Rv0518-like"/>
</dbReference>
<dbReference type="InterPro" id="IPR036514">
    <property type="entry name" value="SGNH_hydro_sf"/>
</dbReference>
<dbReference type="Gene3D" id="3.40.50.1110">
    <property type="entry name" value="SGNH hydrolase"/>
    <property type="match status" value="1"/>
</dbReference>
<dbReference type="AlphaFoldDB" id="A0A0R1VAI8"/>
<proteinExistence type="predicted"/>
<keyword evidence="3" id="KW-1185">Reference proteome</keyword>